<evidence type="ECO:0000256" key="1">
    <source>
        <dbReference type="ARBA" id="ARBA00022737"/>
    </source>
</evidence>
<dbReference type="PROSITE" id="PS50853">
    <property type="entry name" value="FN3"/>
    <property type="match status" value="1"/>
</dbReference>
<comment type="caution">
    <text evidence="3">The sequence shown here is derived from an EMBL/GenBank/DDBJ whole genome shotgun (WGS) entry which is preliminary data.</text>
</comment>
<dbReference type="Pfam" id="PF00041">
    <property type="entry name" value="fn3"/>
    <property type="match status" value="1"/>
</dbReference>
<dbReference type="AlphaFoldDB" id="A0A8J5MD06"/>
<keyword evidence="1" id="KW-0677">Repeat</keyword>
<proteinExistence type="predicted"/>
<dbReference type="Proteomes" id="UP000709295">
    <property type="component" value="Unassembled WGS sequence"/>
</dbReference>
<organism evidence="3 4">
    <name type="scientific">Phytophthora aleatoria</name>
    <dbReference type="NCBI Taxonomy" id="2496075"/>
    <lineage>
        <taxon>Eukaryota</taxon>
        <taxon>Sar</taxon>
        <taxon>Stramenopiles</taxon>
        <taxon>Oomycota</taxon>
        <taxon>Peronosporomycetes</taxon>
        <taxon>Peronosporales</taxon>
        <taxon>Peronosporaceae</taxon>
        <taxon>Phytophthora</taxon>
    </lineage>
</organism>
<dbReference type="InterPro" id="IPR003961">
    <property type="entry name" value="FN3_dom"/>
</dbReference>
<name>A0A8J5MD06_9STRA</name>
<evidence type="ECO:0000259" key="2">
    <source>
        <dbReference type="PROSITE" id="PS50853"/>
    </source>
</evidence>
<dbReference type="PANTHER" id="PTHR13817">
    <property type="entry name" value="TITIN"/>
    <property type="match status" value="1"/>
</dbReference>
<evidence type="ECO:0000313" key="4">
    <source>
        <dbReference type="Proteomes" id="UP000709295"/>
    </source>
</evidence>
<dbReference type="InterPro" id="IPR050964">
    <property type="entry name" value="Striated_Muscle_Regulatory"/>
</dbReference>
<accession>A0A8J5MD06</accession>
<reference evidence="3" key="1">
    <citation type="submission" date="2021-01" db="EMBL/GenBank/DDBJ databases">
        <title>Phytophthora aleatoria, a newly-described species from Pinus radiata is distinct from Phytophthora cactorum isolates based on comparative genomics.</title>
        <authorList>
            <person name="Mcdougal R."/>
            <person name="Panda P."/>
            <person name="Williams N."/>
            <person name="Studholme D.J."/>
        </authorList>
    </citation>
    <scope>NUCLEOTIDE SEQUENCE</scope>
    <source>
        <strain evidence="3">NZFS 4037</strain>
    </source>
</reference>
<evidence type="ECO:0000313" key="3">
    <source>
        <dbReference type="EMBL" id="KAG6975828.1"/>
    </source>
</evidence>
<dbReference type="PANTHER" id="PTHR13817:SF73">
    <property type="entry name" value="FIBRONECTIN TYPE-III DOMAIN-CONTAINING PROTEIN"/>
    <property type="match status" value="1"/>
</dbReference>
<dbReference type="EMBL" id="JAENGY010000049">
    <property type="protein sequence ID" value="KAG6975828.1"/>
    <property type="molecule type" value="Genomic_DNA"/>
</dbReference>
<dbReference type="CDD" id="cd00063">
    <property type="entry name" value="FN3"/>
    <property type="match status" value="1"/>
</dbReference>
<dbReference type="SMART" id="SM00060">
    <property type="entry name" value="FN3"/>
    <property type="match status" value="1"/>
</dbReference>
<protein>
    <recommendedName>
        <fullName evidence="2">Fibronectin type-III domain-containing protein</fullName>
    </recommendedName>
</protein>
<feature type="domain" description="Fibronectin type-III" evidence="2">
    <location>
        <begin position="103"/>
        <end position="199"/>
    </location>
</feature>
<gene>
    <name evidence="3" type="ORF">JG688_00001984</name>
</gene>
<sequence length="252" mass="26732">MISFVATEREYGKSTAVSAQIVVYTGWTSTTRPDIGFRLPSTSVDFVDGQTSSSASIVIKDNDVYDFPYLYFYLTLEIQVGAAKVGANSVIKVVVQDDCDRSVPGILKAPTLDKATGGMLRLKWEPPANVGGQNVWISAYNVSIRAAKSAKWIVTPTNATMLPFGGLNVLTEYAFTISAINSIGRGADSPSVAFSTTNLTVPGPPERIALLNRTGGLLTVSITAPNDAGGAPVTGYLLYLSEQGGDYKVCTT</sequence>
<keyword evidence="4" id="KW-1185">Reference proteome</keyword>